<sequence>MLLAVLLAACGGTGGAQDDGGIASTDAQCTTTPTTPPDDPLSATRRLRRMTLALTDRMPSRERLSALAAITEPDAQDAFLDAELERLLAEPAFYDAMVDFGHAWVSAPPVGSIADAPEYGLLQQRTIRQCPAGTLHAGKWGSPNIYADNQPCNGLDADGNPTVVRTVEPWWAEGTTIEVVGRDGDDRVMITARDGTTIDCGDRLGAGFSSENYEQCGCGPHLVWCNPNPEGLQNYSAYGLGYPDANRRHTWDEPARLLAHVAWHDRPLTDLIAGTYSVGPVSLQATYVRYGRRLSGPGRDDDDAWWRASRWSTPHDPHHDANDPRAWSEFDVTTRNPFLLADRHYRFDPRVEPSGTMRGVPAAGVLTSPGLLASWVRERVAGARTLEMFACENFVPPPPTAHFAPYEHDPASGGPCMHCHTRIDPASIHFKRFMRVADDYAILGVGDAHYGDAWVRGVYPFNGDPWERMNRLWLPGSRMTPVSADEAMREPETRFIDFLPPDQTLYGRTSDGTVGPLGLAHLLIDSGAFDRCAVRRLHRRFVGRDVDPTAESGYLDRLVAGFVEDGRRVRPFVRRLVDTDAFGRGL</sequence>
<gene>
    <name evidence="1" type="ORF">DB32_000910</name>
</gene>
<accession>A0A0F6VZQ6</accession>
<reference evidence="1 2" key="1">
    <citation type="submission" date="2015-03" db="EMBL/GenBank/DDBJ databases">
        <title>Genome assembly of Sandaracinus amylolyticus DSM 53668.</title>
        <authorList>
            <person name="Sharma G."/>
            <person name="Subramanian S."/>
        </authorList>
    </citation>
    <scope>NUCLEOTIDE SEQUENCE [LARGE SCALE GENOMIC DNA]</scope>
    <source>
        <strain evidence="1 2">DSM 53668</strain>
    </source>
</reference>
<evidence type="ECO:0008006" key="3">
    <source>
        <dbReference type="Google" id="ProtNLM"/>
    </source>
</evidence>
<proteinExistence type="predicted"/>
<name>A0A0F6VZQ6_9BACT</name>
<dbReference type="Proteomes" id="UP000034883">
    <property type="component" value="Chromosome"/>
</dbReference>
<protein>
    <recommendedName>
        <fullName evidence="3">DUF1549 domain-containing protein</fullName>
    </recommendedName>
</protein>
<dbReference type="EMBL" id="CP011125">
    <property type="protein sequence ID" value="AKF03761.1"/>
    <property type="molecule type" value="Genomic_DNA"/>
</dbReference>
<keyword evidence="2" id="KW-1185">Reference proteome</keyword>
<dbReference type="AlphaFoldDB" id="A0A0F6VZQ6"/>
<organism evidence="1 2">
    <name type="scientific">Sandaracinus amylolyticus</name>
    <dbReference type="NCBI Taxonomy" id="927083"/>
    <lineage>
        <taxon>Bacteria</taxon>
        <taxon>Pseudomonadati</taxon>
        <taxon>Myxococcota</taxon>
        <taxon>Polyangia</taxon>
        <taxon>Polyangiales</taxon>
        <taxon>Sandaracinaceae</taxon>
        <taxon>Sandaracinus</taxon>
    </lineage>
</organism>
<dbReference type="STRING" id="927083.DB32_000910"/>
<dbReference type="KEGG" id="samy:DB32_000910"/>
<evidence type="ECO:0000313" key="1">
    <source>
        <dbReference type="EMBL" id="AKF03761.1"/>
    </source>
</evidence>
<evidence type="ECO:0000313" key="2">
    <source>
        <dbReference type="Proteomes" id="UP000034883"/>
    </source>
</evidence>